<dbReference type="EMBL" id="MEAU01000056">
    <property type="protein sequence ID" value="OJA40223.1"/>
    <property type="molecule type" value="Genomic_DNA"/>
</dbReference>
<proteinExistence type="predicted"/>
<evidence type="ECO:0000256" key="1">
    <source>
        <dbReference type="SAM" id="MobiDB-lite"/>
    </source>
</evidence>
<name>A0ABD6PVS1_9BURK</name>
<evidence type="ECO:0000313" key="3">
    <source>
        <dbReference type="Proteomes" id="UP000183667"/>
    </source>
</evidence>
<evidence type="ECO:0000313" key="2">
    <source>
        <dbReference type="EMBL" id="OJA40223.1"/>
    </source>
</evidence>
<dbReference type="AlphaFoldDB" id="A0ABD6PVS1"/>
<comment type="caution">
    <text evidence="2">The sequence shown here is derived from an EMBL/GenBank/DDBJ whole genome shotgun (WGS) entry which is preliminary data.</text>
</comment>
<organism evidence="2 3">
    <name type="scientific">Burkholderia ubonensis</name>
    <dbReference type="NCBI Taxonomy" id="101571"/>
    <lineage>
        <taxon>Bacteria</taxon>
        <taxon>Pseudomonadati</taxon>
        <taxon>Pseudomonadota</taxon>
        <taxon>Betaproteobacteria</taxon>
        <taxon>Burkholderiales</taxon>
        <taxon>Burkholderiaceae</taxon>
        <taxon>Burkholderia</taxon>
        <taxon>Burkholderia cepacia complex</taxon>
    </lineage>
</organism>
<dbReference type="PANTHER" id="PTHR35004">
    <property type="entry name" value="TRANSPOSASE RV3428C-RELATED"/>
    <property type="match status" value="1"/>
</dbReference>
<feature type="compositionally biased region" description="Low complexity" evidence="1">
    <location>
        <begin position="113"/>
        <end position="122"/>
    </location>
</feature>
<gene>
    <name evidence="2" type="ORF">BGV66_28090</name>
</gene>
<evidence type="ECO:0008006" key="4">
    <source>
        <dbReference type="Google" id="ProtNLM"/>
    </source>
</evidence>
<dbReference type="Proteomes" id="UP000183667">
    <property type="component" value="Unassembled WGS sequence"/>
</dbReference>
<reference evidence="3" key="1">
    <citation type="submission" date="2016-08" db="EMBL/GenBank/DDBJ databases">
        <title>Population biology and virulence potential of Burkholderia ubonensis.</title>
        <authorList>
            <person name="Price E.P."/>
            <person name="Currie B.J."/>
            <person name="Wagner D.M."/>
        </authorList>
    </citation>
    <scope>NUCLEOTIDE SEQUENCE [LARGE SCALE GENOMIC DNA]</scope>
    <source>
        <strain evidence="3">MSMB0103</strain>
    </source>
</reference>
<protein>
    <recommendedName>
        <fullName evidence="4">Integrase catalytic domain-containing protein</fullName>
    </recommendedName>
</protein>
<sequence>MLERVGDAIRFHPTLLAFAGHFRFEPRPVAVARGNEKGRVERAIRHVREAFFAARKYTDLDDLNAQAEQWCRTQAADRPCPEDRTMTVREAFAREQPLLLTLPDNPYSKSKRWQSSSSLRLI</sequence>
<feature type="region of interest" description="Disordered" evidence="1">
    <location>
        <begin position="103"/>
        <end position="122"/>
    </location>
</feature>
<accession>A0ABD6PVS1</accession>